<keyword evidence="7" id="KW-1185">Reference proteome</keyword>
<dbReference type="InterPro" id="IPR000847">
    <property type="entry name" value="LysR_HTH_N"/>
</dbReference>
<dbReference type="STRING" id="1121476.SAMN02745751_02797"/>
<proteinExistence type="inferred from homology"/>
<dbReference type="EMBL" id="FQZL01000024">
    <property type="protein sequence ID" value="SHJ53563.1"/>
    <property type="molecule type" value="Genomic_DNA"/>
</dbReference>
<dbReference type="PROSITE" id="PS50931">
    <property type="entry name" value="HTH_LYSR"/>
    <property type="match status" value="1"/>
</dbReference>
<dbReference type="RefSeq" id="WP_073050185.1">
    <property type="nucleotide sequence ID" value="NZ_FQZL01000024.1"/>
</dbReference>
<dbReference type="Gene3D" id="1.10.10.10">
    <property type="entry name" value="Winged helix-like DNA-binding domain superfamily/Winged helix DNA-binding domain"/>
    <property type="match status" value="1"/>
</dbReference>
<evidence type="ECO:0000256" key="3">
    <source>
        <dbReference type="ARBA" id="ARBA00023125"/>
    </source>
</evidence>
<dbReference type="GO" id="GO:0000976">
    <property type="term" value="F:transcription cis-regulatory region binding"/>
    <property type="evidence" value="ECO:0007669"/>
    <property type="project" value="TreeGrafter"/>
</dbReference>
<dbReference type="AlphaFoldDB" id="A0A1M6K3L5"/>
<dbReference type="Proteomes" id="UP000184052">
    <property type="component" value="Unassembled WGS sequence"/>
</dbReference>
<evidence type="ECO:0000259" key="5">
    <source>
        <dbReference type="PROSITE" id="PS50931"/>
    </source>
</evidence>
<keyword evidence="2" id="KW-0805">Transcription regulation</keyword>
<accession>A0A1M6K3L5</accession>
<dbReference type="SUPFAM" id="SSF53850">
    <property type="entry name" value="Periplasmic binding protein-like II"/>
    <property type="match status" value="1"/>
</dbReference>
<dbReference type="PANTHER" id="PTHR30126:SF64">
    <property type="entry name" value="HTH-TYPE TRANSCRIPTIONAL REGULATOR CITR"/>
    <property type="match status" value="1"/>
</dbReference>
<keyword evidence="3 6" id="KW-0238">DNA-binding</keyword>
<sequence>MHIEYFNYFYQVAKVKSISKVAKQIHISQSALSQQIQKLEDSLGFKLLERSNKGVTLTEMGEIVLKYSENIINTYDKMLSELEHGNEDTNTVHMEACPSISNYALPCSLYIIKEKFPSHKYELITNISSKIKDNVSNDISDLGFVYKKSDDPNLNYYKVGANRFVLVSSYYYNIPKEITVDEMMEYPMISMIVQDEVKDEIGNLLNKSNCSYDDMNILFQLDSIEAVKSSLHKKHGVAFLPYIAIKEELYNKHFKIINIKDFDVNINVFMVTKKEGHPSKAVEEFSKTFKEIGEKSFC</sequence>
<reference evidence="6 7" key="1">
    <citation type="submission" date="2016-11" db="EMBL/GenBank/DDBJ databases">
        <authorList>
            <person name="Jaros S."/>
            <person name="Januszkiewicz K."/>
            <person name="Wedrychowicz H."/>
        </authorList>
    </citation>
    <scope>NUCLEOTIDE SEQUENCE [LARGE SCALE GENOMIC DNA]</scope>
    <source>
        <strain evidence="6 7">DSM 17477</strain>
    </source>
</reference>
<dbReference type="GO" id="GO:0003700">
    <property type="term" value="F:DNA-binding transcription factor activity"/>
    <property type="evidence" value="ECO:0007669"/>
    <property type="project" value="InterPro"/>
</dbReference>
<feature type="domain" description="HTH lysR-type" evidence="5">
    <location>
        <begin position="1"/>
        <end position="58"/>
    </location>
</feature>
<gene>
    <name evidence="6" type="ORF">SAMN02745751_02797</name>
</gene>
<evidence type="ECO:0000256" key="4">
    <source>
        <dbReference type="ARBA" id="ARBA00023163"/>
    </source>
</evidence>
<name>A0A1M6K3L5_9FIRM</name>
<evidence type="ECO:0000313" key="6">
    <source>
        <dbReference type="EMBL" id="SHJ53563.1"/>
    </source>
</evidence>
<evidence type="ECO:0000256" key="1">
    <source>
        <dbReference type="ARBA" id="ARBA00009437"/>
    </source>
</evidence>
<dbReference type="SUPFAM" id="SSF46785">
    <property type="entry name" value="Winged helix' DNA-binding domain"/>
    <property type="match status" value="1"/>
</dbReference>
<dbReference type="OrthoDB" id="119203at2"/>
<organism evidence="6 7">
    <name type="scientific">Dethiosulfatibacter aminovorans DSM 17477</name>
    <dbReference type="NCBI Taxonomy" id="1121476"/>
    <lineage>
        <taxon>Bacteria</taxon>
        <taxon>Bacillati</taxon>
        <taxon>Bacillota</taxon>
        <taxon>Tissierellia</taxon>
        <taxon>Dethiosulfatibacter</taxon>
    </lineage>
</organism>
<dbReference type="FunFam" id="1.10.10.10:FF:000001">
    <property type="entry name" value="LysR family transcriptional regulator"/>
    <property type="match status" value="1"/>
</dbReference>
<dbReference type="Pfam" id="PF03466">
    <property type="entry name" value="LysR_substrate"/>
    <property type="match status" value="1"/>
</dbReference>
<dbReference type="PRINTS" id="PR00039">
    <property type="entry name" value="HTHLYSR"/>
</dbReference>
<dbReference type="PANTHER" id="PTHR30126">
    <property type="entry name" value="HTH-TYPE TRANSCRIPTIONAL REGULATOR"/>
    <property type="match status" value="1"/>
</dbReference>
<dbReference type="InterPro" id="IPR036388">
    <property type="entry name" value="WH-like_DNA-bd_sf"/>
</dbReference>
<dbReference type="InterPro" id="IPR036390">
    <property type="entry name" value="WH_DNA-bd_sf"/>
</dbReference>
<comment type="similarity">
    <text evidence="1">Belongs to the LysR transcriptional regulatory family.</text>
</comment>
<dbReference type="Pfam" id="PF00126">
    <property type="entry name" value="HTH_1"/>
    <property type="match status" value="1"/>
</dbReference>
<dbReference type="InterPro" id="IPR005119">
    <property type="entry name" value="LysR_subst-bd"/>
</dbReference>
<evidence type="ECO:0000256" key="2">
    <source>
        <dbReference type="ARBA" id="ARBA00023015"/>
    </source>
</evidence>
<keyword evidence="4" id="KW-0804">Transcription</keyword>
<protein>
    <submittedName>
        <fullName evidence="6">DNA-binding transcriptional regulator, LysR family</fullName>
    </submittedName>
</protein>
<dbReference type="Gene3D" id="3.40.190.290">
    <property type="match status" value="1"/>
</dbReference>
<evidence type="ECO:0000313" key="7">
    <source>
        <dbReference type="Proteomes" id="UP000184052"/>
    </source>
</evidence>